<feature type="domain" description="Granulins" evidence="6">
    <location>
        <begin position="795"/>
        <end position="808"/>
    </location>
</feature>
<sequence>MLKQSILLLLVLAVISVSCTKLIFRSHSEKVLKDKLSSKVDCPDKSKCKDNNTCCEVPSGKFACCDLPEAMCCADKMHCCPKKSVCDIEHNKCIQSSGLITNWHRHEEEAEEEVVHKMKLLEPQIQVCPDNISFCSDEETCCLLPIGIYGCCPVAKAVCCEDKEHCCPSGTICNVSHSSCDHSSPDLMKVSWFKKRPAQVFKNVEVNGNCPGGRVSCGAGQTCCLKFDGDYDCCPYPNAVCCSDQIHCCPNGFWCDVTGQFCKKGSLTVPSSVKLESAKLSVKENRVVCPDQTSYCEDGQTCCLLFNGKYGCCPYPMAECCSDKVHCCPSGYTCDASGEICNKGSLTVPSSVKLESTKLSVKENRVVCPDRTSYCEDGQTCCLLFNGRYGCCPYPKAQCCSDKVHCCPSGYTCDASGQFCNKGSLTVPSSVKFESSELGVKENRVVCPDRTSYCEDGQTCCLLFNGKYGCCPYPKAQCCSDKVHCCPSGYTCDASGQFCNKGSLTVSSSVKFESSELGVKENRVVCPDRTSYCEDGQTCCLLFNGKYGCCPYPMAECCSDKVHCCPSGYTCDASGEICNKGSLTVPSSVKLESTKLSVKENRVVCPDRTSYCEDGQTCCLLFNGRYGCCPYPKAQCCSDKVHCCPSGYTCDASGQFCNKGSLTVPSSVKFESSELGVKENRVVCPDRTSYCEDGQTCCLLFNGKYGCCPYPKAQCCSDKVHCCPSGYTCDASGQFCNKGSLTVSSSVKFESSELGVKENRVVCPDRTSYCEDGQTCCLLFNGKYGCCPYPMAECCSDKVHCCPSGYTCDASGEICNKGSLTVPSSVKLESTKLSVKENRVVCPDRTSYCEDGQTCCLLFNGKYGCCPYPMAECCSDKVHCCPSGYTCDASGQYCNKGSLTVPSSVKLESTELSTREKIVVCPNGAFCFDGETCCLQRSGLYGCCPYAFAVCCWDNIHCCPYGYWCDSTGSKCLRGLDSIPSSNKLEAFSPSAKENKDNSWCCKNLDRCCPRGFVCDENRAQCILKSEGNIPMMKMNDNINIPCDKDTYCLENQTCCKGPDGSYKCCPLKGASCCHDGINCCNHWCVPLINKCFPSVRKTDLEPKEEPVMSTKARKATWCDATRTLFCPEGFECDMSDLTCKQKAKVSPLGNELRASRLSHVCPAWVRKELKQQCQHGETCCLAGKGENFIKCCPYKDGVCCNGGSYCCPSGSVCDDSKGMCKSSNQEFWVGMSEMKSPRVIGEEPESVSVIKDVFCGDNSSCPDETTCCHQLDGHFTCCQFKNAVCCKDLTHCCPQGYKCDLKSQSCTTGSPEDESKAKVSWDFHARTMANRGSVRGGAVIECRRTSGDPTHSCPDGHECCFGSSDEEPVCCRNDGSVCCNGLCCPPGHQCNAEKGACLRAEVMP</sequence>
<keyword evidence="4" id="KW-1015">Disulfide bond</keyword>
<dbReference type="Gene3D" id="2.10.25.160">
    <property type="entry name" value="Granulin"/>
    <property type="match status" value="15"/>
</dbReference>
<dbReference type="GO" id="GO:0005576">
    <property type="term" value="C:extracellular region"/>
    <property type="evidence" value="ECO:0007669"/>
    <property type="project" value="UniProtKB-SubCell"/>
</dbReference>
<feature type="domain" description="Granulins" evidence="6">
    <location>
        <begin position="874"/>
        <end position="887"/>
    </location>
</feature>
<organism evidence="7">
    <name type="scientific">Hirudo medicinalis</name>
    <name type="common">Medicinal leech</name>
    <dbReference type="NCBI Taxonomy" id="6421"/>
    <lineage>
        <taxon>Eukaryota</taxon>
        <taxon>Metazoa</taxon>
        <taxon>Spiralia</taxon>
        <taxon>Lophotrochozoa</taxon>
        <taxon>Annelida</taxon>
        <taxon>Clitellata</taxon>
        <taxon>Hirudinea</taxon>
        <taxon>Hirudinida</taxon>
        <taxon>Hirudiniformes</taxon>
        <taxon>Hirudinidae</taxon>
        <taxon>Hirudo</taxon>
    </lineage>
</organism>
<feature type="domain" description="Granulins" evidence="6">
    <location>
        <begin position="73"/>
        <end position="86"/>
    </location>
</feature>
<feature type="domain" description="Granulins" evidence="6">
    <location>
        <begin position="1287"/>
        <end position="1300"/>
    </location>
</feature>
<name>J7EGD4_HIRME</name>
<evidence type="ECO:0000259" key="6">
    <source>
        <dbReference type="PROSITE" id="PS00799"/>
    </source>
</evidence>
<evidence type="ECO:0000256" key="1">
    <source>
        <dbReference type="ARBA" id="ARBA00004613"/>
    </source>
</evidence>
<dbReference type="InterPro" id="IPR037277">
    <property type="entry name" value="Granulin_sf"/>
</dbReference>
<dbReference type="PANTHER" id="PTHR12274">
    <property type="entry name" value="GRANULIN"/>
    <property type="match status" value="1"/>
</dbReference>
<dbReference type="InterPro" id="IPR039036">
    <property type="entry name" value="Granulin_fam"/>
</dbReference>
<proteinExistence type="evidence at transcript level"/>
<feature type="domain" description="Granulins" evidence="6">
    <location>
        <begin position="400"/>
        <end position="413"/>
    </location>
</feature>
<feature type="domain" description="Granulins" evidence="6">
    <location>
        <begin position="952"/>
        <end position="965"/>
    </location>
</feature>
<feature type="domain" description="Granulins" evidence="6">
    <location>
        <begin position="160"/>
        <end position="173"/>
    </location>
</feature>
<gene>
    <name evidence="7" type="primary">PGRN</name>
</gene>
<feature type="domain" description="Granulins" evidence="6">
    <location>
        <begin position="242"/>
        <end position="255"/>
    </location>
</feature>
<evidence type="ECO:0000256" key="5">
    <source>
        <dbReference type="SAM" id="SignalP"/>
    </source>
</evidence>
<feature type="domain" description="Granulins" evidence="6">
    <location>
        <begin position="479"/>
        <end position="492"/>
    </location>
</feature>
<dbReference type="SMART" id="SM00277">
    <property type="entry name" value="GRAN"/>
    <property type="match status" value="15"/>
</dbReference>
<dbReference type="SUPFAM" id="SSF57277">
    <property type="entry name" value="Granulin repeat"/>
    <property type="match status" value="13"/>
</dbReference>
<accession>J7EGD4</accession>
<dbReference type="PANTHER" id="PTHR12274:SF3">
    <property type="entry name" value="PROGRANULIN"/>
    <property type="match status" value="1"/>
</dbReference>
<dbReference type="Pfam" id="PF00396">
    <property type="entry name" value="Granulin"/>
    <property type="match status" value="15"/>
</dbReference>
<feature type="domain" description="Granulins" evidence="6">
    <location>
        <begin position="716"/>
        <end position="729"/>
    </location>
</feature>
<keyword evidence="3" id="KW-0964">Secreted</keyword>
<evidence type="ECO:0000256" key="4">
    <source>
        <dbReference type="ARBA" id="ARBA00023157"/>
    </source>
</evidence>
<evidence type="ECO:0000256" key="3">
    <source>
        <dbReference type="ARBA" id="ARBA00022525"/>
    </source>
</evidence>
<evidence type="ECO:0000256" key="2">
    <source>
        <dbReference type="ARBA" id="ARBA00010093"/>
    </source>
</evidence>
<dbReference type="PROSITE" id="PS51257">
    <property type="entry name" value="PROKAR_LIPOPROTEIN"/>
    <property type="match status" value="1"/>
</dbReference>
<comment type="similarity">
    <text evidence="2">Belongs to the granulin family.</text>
</comment>
<protein>
    <submittedName>
        <fullName evidence="7">Progranulin</fullName>
    </submittedName>
</protein>
<feature type="chain" id="PRO_5003792146" evidence="5">
    <location>
        <begin position="20"/>
        <end position="1405"/>
    </location>
</feature>
<dbReference type="EMBL" id="DQ206709">
    <property type="protein sequence ID" value="ABB17975.1"/>
    <property type="molecule type" value="mRNA"/>
</dbReference>
<feature type="domain" description="Granulins" evidence="6">
    <location>
        <begin position="637"/>
        <end position="650"/>
    </location>
</feature>
<evidence type="ECO:0000313" key="7">
    <source>
        <dbReference type="EMBL" id="ABB17975.1"/>
    </source>
</evidence>
<feature type="domain" description="Granulins" evidence="6">
    <location>
        <begin position="321"/>
        <end position="334"/>
    </location>
</feature>
<dbReference type="InterPro" id="IPR000118">
    <property type="entry name" value="Granulin"/>
</dbReference>
<feature type="domain" description="Granulins" evidence="6">
    <location>
        <begin position="558"/>
        <end position="571"/>
    </location>
</feature>
<comment type="subcellular location">
    <subcellularLocation>
        <location evidence="1">Secreted</location>
    </subcellularLocation>
</comment>
<dbReference type="PROSITE" id="PS00799">
    <property type="entry name" value="GRANULINS"/>
    <property type="match status" value="13"/>
</dbReference>
<feature type="signal peptide" evidence="5">
    <location>
        <begin position="1"/>
        <end position="19"/>
    </location>
</feature>
<reference evidence="7" key="1">
    <citation type="submission" date="2005-09" db="EMBL/GenBank/DDBJ databases">
        <title>Cloning and expression pattern of Hirudo medicinalis (leech) progranulin.</title>
        <authorList>
            <person name="Vizioli J."/>
            <person name="Sautiere P.-E."/>
            <person name="Vandekerckhove M."/>
            <person name="Macagno E.R."/>
            <person name="Salzet M."/>
        </authorList>
    </citation>
    <scope>NUCLEOTIDE SEQUENCE</scope>
</reference>
<keyword evidence="5" id="KW-0732">Signal</keyword>